<evidence type="ECO:0000313" key="1">
    <source>
        <dbReference type="EMBL" id="SPQ01407.1"/>
    </source>
</evidence>
<gene>
    <name evidence="1" type="ORF">NBG4_530013</name>
</gene>
<organism evidence="1 2">
    <name type="scientific">Candidatus Sulfobium mesophilum</name>
    <dbReference type="NCBI Taxonomy" id="2016548"/>
    <lineage>
        <taxon>Bacteria</taxon>
        <taxon>Pseudomonadati</taxon>
        <taxon>Nitrospirota</taxon>
        <taxon>Nitrospiria</taxon>
        <taxon>Nitrospirales</taxon>
        <taxon>Nitrospiraceae</taxon>
        <taxon>Candidatus Sulfobium</taxon>
    </lineage>
</organism>
<sequence length="67" mass="8037">MATYLNDLTPHKDISYDDFMRRHYEIERLLELLITTASDIVLHMISARGERRLRLTEPLFYEPVNWG</sequence>
<dbReference type="AlphaFoldDB" id="A0A2U3QJ19"/>
<proteinExistence type="predicted"/>
<protein>
    <submittedName>
        <fullName evidence="1">Uncharacterized protein</fullName>
    </submittedName>
</protein>
<name>A0A2U3QJ19_9BACT</name>
<dbReference type="Proteomes" id="UP000245125">
    <property type="component" value="Unassembled WGS sequence"/>
</dbReference>
<dbReference type="EMBL" id="OUUY01000101">
    <property type="protein sequence ID" value="SPQ01407.1"/>
    <property type="molecule type" value="Genomic_DNA"/>
</dbReference>
<reference evidence="2" key="1">
    <citation type="submission" date="2018-03" db="EMBL/GenBank/DDBJ databases">
        <authorList>
            <person name="Zecchin S."/>
        </authorList>
    </citation>
    <scope>NUCLEOTIDE SEQUENCE [LARGE SCALE GENOMIC DNA]</scope>
</reference>
<evidence type="ECO:0000313" key="2">
    <source>
        <dbReference type="Proteomes" id="UP000245125"/>
    </source>
</evidence>
<accession>A0A2U3QJ19</accession>
<keyword evidence="2" id="KW-1185">Reference proteome</keyword>